<dbReference type="SUPFAM" id="SSF88946">
    <property type="entry name" value="Sigma2 domain of RNA polymerase sigma factors"/>
    <property type="match status" value="1"/>
</dbReference>
<dbReference type="GO" id="GO:0016987">
    <property type="term" value="F:sigma factor activity"/>
    <property type="evidence" value="ECO:0007669"/>
    <property type="project" value="UniProtKB-KW"/>
</dbReference>
<keyword evidence="3" id="KW-0804">Transcription</keyword>
<keyword evidence="2" id="KW-0731">Sigma factor</keyword>
<evidence type="ECO:0000256" key="3">
    <source>
        <dbReference type="ARBA" id="ARBA00023163"/>
    </source>
</evidence>
<dbReference type="InterPro" id="IPR013325">
    <property type="entry name" value="RNA_pol_sigma_r2"/>
</dbReference>
<dbReference type="PANTHER" id="PTHR43133">
    <property type="entry name" value="RNA POLYMERASE ECF-TYPE SIGMA FACTO"/>
    <property type="match status" value="1"/>
</dbReference>
<accession>A0A150U327</accession>
<sequence length="258" mass="29318">MVETMSASDPPRRFPETSWGLVGRAGEPLTPEGRQALATLCELYWYPVYAFVRRRGAPAEEAQDLTQGFFARLLERNDLAMADQNRGRFRSWLIACVKHYVANERERARAQKRGGDGALRGFDAERAERRYQAEPVRAHAAGHLLTPEALYQRRFAMDLIERTPAVLQDHYAQTGQARVFEALRGRLTGEEEERPHKEVAAALGMSVEAVKTATSRLYDRYQRTFREEVARTVARVEDVDDELRALRLALRGDPSNDG</sequence>
<feature type="domain" description="RNA polymerase sigma-70 region 2" evidence="4">
    <location>
        <begin position="48"/>
        <end position="109"/>
    </location>
</feature>
<comment type="caution">
    <text evidence="5">The sequence shown here is derived from an EMBL/GenBank/DDBJ whole genome shotgun (WGS) entry which is preliminary data.</text>
</comment>
<name>A0A150U327_SORCE</name>
<keyword evidence="1" id="KW-0805">Transcription regulation</keyword>
<evidence type="ECO:0000256" key="2">
    <source>
        <dbReference type="ARBA" id="ARBA00023082"/>
    </source>
</evidence>
<dbReference type="Gene3D" id="1.10.1740.10">
    <property type="match status" value="1"/>
</dbReference>
<gene>
    <name evidence="5" type="ORF">BE21_57620</name>
</gene>
<dbReference type="InterPro" id="IPR039425">
    <property type="entry name" value="RNA_pol_sigma-70-like"/>
</dbReference>
<evidence type="ECO:0000313" key="6">
    <source>
        <dbReference type="Proteomes" id="UP000075502"/>
    </source>
</evidence>
<evidence type="ECO:0000313" key="5">
    <source>
        <dbReference type="EMBL" id="KYG11385.1"/>
    </source>
</evidence>
<dbReference type="EMBL" id="JEME01000032">
    <property type="protein sequence ID" value="KYG11385.1"/>
    <property type="molecule type" value="Genomic_DNA"/>
</dbReference>
<dbReference type="GO" id="GO:0006352">
    <property type="term" value="P:DNA-templated transcription initiation"/>
    <property type="evidence" value="ECO:0007669"/>
    <property type="project" value="InterPro"/>
</dbReference>
<organism evidence="5 6">
    <name type="scientific">Sorangium cellulosum</name>
    <name type="common">Polyangium cellulosum</name>
    <dbReference type="NCBI Taxonomy" id="56"/>
    <lineage>
        <taxon>Bacteria</taxon>
        <taxon>Pseudomonadati</taxon>
        <taxon>Myxococcota</taxon>
        <taxon>Polyangia</taxon>
        <taxon>Polyangiales</taxon>
        <taxon>Polyangiaceae</taxon>
        <taxon>Sorangium</taxon>
    </lineage>
</organism>
<dbReference type="Proteomes" id="UP000075502">
    <property type="component" value="Unassembled WGS sequence"/>
</dbReference>
<dbReference type="Pfam" id="PF04542">
    <property type="entry name" value="Sigma70_r2"/>
    <property type="match status" value="1"/>
</dbReference>
<dbReference type="PANTHER" id="PTHR43133:SF51">
    <property type="entry name" value="RNA POLYMERASE SIGMA FACTOR"/>
    <property type="match status" value="1"/>
</dbReference>
<evidence type="ECO:0000256" key="1">
    <source>
        <dbReference type="ARBA" id="ARBA00023015"/>
    </source>
</evidence>
<dbReference type="InterPro" id="IPR007627">
    <property type="entry name" value="RNA_pol_sigma70_r2"/>
</dbReference>
<reference evidence="5 6" key="1">
    <citation type="submission" date="2014-02" db="EMBL/GenBank/DDBJ databases">
        <title>The small core and large imbalanced accessory genome model reveals a collaborative survival strategy of Sorangium cellulosum strains in nature.</title>
        <authorList>
            <person name="Han K."/>
            <person name="Peng R."/>
            <person name="Blom J."/>
            <person name="Li Y.-Z."/>
        </authorList>
    </citation>
    <scope>NUCLEOTIDE SEQUENCE [LARGE SCALE GENOMIC DNA]</scope>
    <source>
        <strain evidence="5 6">So0007-03</strain>
    </source>
</reference>
<protein>
    <recommendedName>
        <fullName evidence="4">RNA polymerase sigma-70 region 2 domain-containing protein</fullName>
    </recommendedName>
</protein>
<proteinExistence type="predicted"/>
<evidence type="ECO:0000259" key="4">
    <source>
        <dbReference type="Pfam" id="PF04542"/>
    </source>
</evidence>
<dbReference type="AlphaFoldDB" id="A0A150U327"/>